<name>A0A0C2TAZ0_AMAMK</name>
<protein>
    <submittedName>
        <fullName evidence="1">Uncharacterized protein</fullName>
    </submittedName>
</protein>
<evidence type="ECO:0000313" key="2">
    <source>
        <dbReference type="Proteomes" id="UP000054549"/>
    </source>
</evidence>
<dbReference type="EMBL" id="KN818254">
    <property type="protein sequence ID" value="KIL63894.1"/>
    <property type="molecule type" value="Genomic_DNA"/>
</dbReference>
<reference evidence="1 2" key="1">
    <citation type="submission" date="2014-04" db="EMBL/GenBank/DDBJ databases">
        <title>Evolutionary Origins and Diversification of the Mycorrhizal Mutualists.</title>
        <authorList>
            <consortium name="DOE Joint Genome Institute"/>
            <consortium name="Mycorrhizal Genomics Consortium"/>
            <person name="Kohler A."/>
            <person name="Kuo A."/>
            <person name="Nagy L.G."/>
            <person name="Floudas D."/>
            <person name="Copeland A."/>
            <person name="Barry K.W."/>
            <person name="Cichocki N."/>
            <person name="Veneault-Fourrey C."/>
            <person name="LaButti K."/>
            <person name="Lindquist E.A."/>
            <person name="Lipzen A."/>
            <person name="Lundell T."/>
            <person name="Morin E."/>
            <person name="Murat C."/>
            <person name="Riley R."/>
            <person name="Ohm R."/>
            <person name="Sun H."/>
            <person name="Tunlid A."/>
            <person name="Henrissat B."/>
            <person name="Grigoriev I.V."/>
            <person name="Hibbett D.S."/>
            <person name="Martin F."/>
        </authorList>
    </citation>
    <scope>NUCLEOTIDE SEQUENCE [LARGE SCALE GENOMIC DNA]</scope>
    <source>
        <strain evidence="1 2">Koide BX008</strain>
    </source>
</reference>
<organism evidence="1 2">
    <name type="scientific">Amanita muscaria (strain Koide BX008)</name>
    <dbReference type="NCBI Taxonomy" id="946122"/>
    <lineage>
        <taxon>Eukaryota</taxon>
        <taxon>Fungi</taxon>
        <taxon>Dikarya</taxon>
        <taxon>Basidiomycota</taxon>
        <taxon>Agaricomycotina</taxon>
        <taxon>Agaricomycetes</taxon>
        <taxon>Agaricomycetidae</taxon>
        <taxon>Agaricales</taxon>
        <taxon>Pluteineae</taxon>
        <taxon>Amanitaceae</taxon>
        <taxon>Amanita</taxon>
    </lineage>
</organism>
<dbReference type="Proteomes" id="UP000054549">
    <property type="component" value="Unassembled WGS sequence"/>
</dbReference>
<sequence length="67" mass="7762">MGQAFRQRGRLCQRLMLENKSFQLHTNIVVYEAGDHRCRALHDRKDTFSLFTTQLLVDSSTSSSYPV</sequence>
<accession>A0A0C2TAZ0</accession>
<evidence type="ECO:0000313" key="1">
    <source>
        <dbReference type="EMBL" id="KIL63894.1"/>
    </source>
</evidence>
<proteinExistence type="predicted"/>
<keyword evidence="2" id="KW-1185">Reference proteome</keyword>
<dbReference type="InParanoid" id="A0A0C2TAZ0"/>
<dbReference type="HOGENOM" id="CLU_2811840_0_0_1"/>
<gene>
    <name evidence="1" type="ORF">M378DRAFT_163828</name>
</gene>
<dbReference type="AlphaFoldDB" id="A0A0C2TAZ0"/>